<dbReference type="Proteomes" id="UP000006727">
    <property type="component" value="Chromosome 1"/>
</dbReference>
<evidence type="ECO:0000313" key="2">
    <source>
        <dbReference type="Proteomes" id="UP000006727"/>
    </source>
</evidence>
<proteinExistence type="predicted"/>
<sequence length="45" mass="5202">MGRARFVPSQSTQVSWIAVSLLSRHLLESDLTEKGQRYVWIRSLV</sequence>
<reference evidence="1 2" key="2">
    <citation type="journal article" date="2018" name="Plant J.">
        <title>The Physcomitrella patens chromosome-scale assembly reveals moss genome structure and evolution.</title>
        <authorList>
            <person name="Lang D."/>
            <person name="Ullrich K.K."/>
            <person name="Murat F."/>
            <person name="Fuchs J."/>
            <person name="Jenkins J."/>
            <person name="Haas F.B."/>
            <person name="Piednoel M."/>
            <person name="Gundlach H."/>
            <person name="Van Bel M."/>
            <person name="Meyberg R."/>
            <person name="Vives C."/>
            <person name="Morata J."/>
            <person name="Symeonidi A."/>
            <person name="Hiss M."/>
            <person name="Muchero W."/>
            <person name="Kamisugi Y."/>
            <person name="Saleh O."/>
            <person name="Blanc G."/>
            <person name="Decker E.L."/>
            <person name="van Gessel N."/>
            <person name="Grimwood J."/>
            <person name="Hayes R.D."/>
            <person name="Graham S.W."/>
            <person name="Gunter L.E."/>
            <person name="McDaniel S.F."/>
            <person name="Hoernstein S.N.W."/>
            <person name="Larsson A."/>
            <person name="Li F.W."/>
            <person name="Perroud P.F."/>
            <person name="Phillips J."/>
            <person name="Ranjan P."/>
            <person name="Rokshar D.S."/>
            <person name="Rothfels C.J."/>
            <person name="Schneider L."/>
            <person name="Shu S."/>
            <person name="Stevenson D.W."/>
            <person name="Thummler F."/>
            <person name="Tillich M."/>
            <person name="Villarreal Aguilar J.C."/>
            <person name="Widiez T."/>
            <person name="Wong G.K."/>
            <person name="Wymore A."/>
            <person name="Zhang Y."/>
            <person name="Zimmer A.D."/>
            <person name="Quatrano R.S."/>
            <person name="Mayer K.F.X."/>
            <person name="Goodstein D."/>
            <person name="Casacuberta J.M."/>
            <person name="Vandepoele K."/>
            <person name="Reski R."/>
            <person name="Cuming A.C."/>
            <person name="Tuskan G.A."/>
            <person name="Maumus F."/>
            <person name="Salse J."/>
            <person name="Schmutz J."/>
            <person name="Rensing S.A."/>
        </authorList>
    </citation>
    <scope>NUCLEOTIDE SEQUENCE [LARGE SCALE GENOMIC DNA]</scope>
    <source>
        <strain evidence="1 2">cv. Gransden 2004</strain>
    </source>
</reference>
<name>A0A7I4BPJ5_PHYPA</name>
<reference evidence="1" key="3">
    <citation type="submission" date="2020-12" db="UniProtKB">
        <authorList>
            <consortium name="EnsemblPlants"/>
        </authorList>
    </citation>
    <scope>IDENTIFICATION</scope>
</reference>
<evidence type="ECO:0000313" key="1">
    <source>
        <dbReference type="EnsemblPlants" id="Pp3c1_18360V3.3"/>
    </source>
</evidence>
<accession>A0A7I4BPJ5</accession>
<keyword evidence="2" id="KW-1185">Reference proteome</keyword>
<dbReference type="EnsemblPlants" id="Pp3c1_18360V3.3">
    <property type="protein sequence ID" value="Pp3c1_18360V3.3"/>
    <property type="gene ID" value="Pp3c1_18360"/>
</dbReference>
<organism evidence="1 2">
    <name type="scientific">Physcomitrium patens</name>
    <name type="common">Spreading-leaved earth moss</name>
    <name type="synonym">Physcomitrella patens</name>
    <dbReference type="NCBI Taxonomy" id="3218"/>
    <lineage>
        <taxon>Eukaryota</taxon>
        <taxon>Viridiplantae</taxon>
        <taxon>Streptophyta</taxon>
        <taxon>Embryophyta</taxon>
        <taxon>Bryophyta</taxon>
        <taxon>Bryophytina</taxon>
        <taxon>Bryopsida</taxon>
        <taxon>Funariidae</taxon>
        <taxon>Funariales</taxon>
        <taxon>Funariaceae</taxon>
        <taxon>Physcomitrium</taxon>
    </lineage>
</organism>
<protein>
    <submittedName>
        <fullName evidence="1">Uncharacterized protein</fullName>
    </submittedName>
</protein>
<dbReference type="EMBL" id="ABEU02000001">
    <property type="status" value="NOT_ANNOTATED_CDS"/>
    <property type="molecule type" value="Genomic_DNA"/>
</dbReference>
<reference evidence="1 2" key="1">
    <citation type="journal article" date="2008" name="Science">
        <title>The Physcomitrella genome reveals evolutionary insights into the conquest of land by plants.</title>
        <authorList>
            <person name="Rensing S."/>
            <person name="Lang D."/>
            <person name="Zimmer A."/>
            <person name="Terry A."/>
            <person name="Salamov A."/>
            <person name="Shapiro H."/>
            <person name="Nishiyama T."/>
            <person name="Perroud P.-F."/>
            <person name="Lindquist E."/>
            <person name="Kamisugi Y."/>
            <person name="Tanahashi T."/>
            <person name="Sakakibara K."/>
            <person name="Fujita T."/>
            <person name="Oishi K."/>
            <person name="Shin-I T."/>
            <person name="Kuroki Y."/>
            <person name="Toyoda A."/>
            <person name="Suzuki Y."/>
            <person name="Hashimoto A."/>
            <person name="Yamaguchi K."/>
            <person name="Sugano A."/>
            <person name="Kohara Y."/>
            <person name="Fujiyama A."/>
            <person name="Anterola A."/>
            <person name="Aoki S."/>
            <person name="Ashton N."/>
            <person name="Barbazuk W.B."/>
            <person name="Barker E."/>
            <person name="Bennetzen J."/>
            <person name="Bezanilla M."/>
            <person name="Blankenship R."/>
            <person name="Cho S.H."/>
            <person name="Dutcher S."/>
            <person name="Estelle M."/>
            <person name="Fawcett J.A."/>
            <person name="Gundlach H."/>
            <person name="Hanada K."/>
            <person name="Heyl A."/>
            <person name="Hicks K.A."/>
            <person name="Hugh J."/>
            <person name="Lohr M."/>
            <person name="Mayer K."/>
            <person name="Melkozernov A."/>
            <person name="Murata T."/>
            <person name="Nelson D."/>
            <person name="Pils B."/>
            <person name="Prigge M."/>
            <person name="Reiss B."/>
            <person name="Renner T."/>
            <person name="Rombauts S."/>
            <person name="Rushton P."/>
            <person name="Sanderfoot A."/>
            <person name="Schween G."/>
            <person name="Shiu S.-H."/>
            <person name="Stueber K."/>
            <person name="Theodoulou F.L."/>
            <person name="Tu H."/>
            <person name="Van de Peer Y."/>
            <person name="Verrier P.J."/>
            <person name="Waters E."/>
            <person name="Wood A."/>
            <person name="Yang L."/>
            <person name="Cove D."/>
            <person name="Cuming A."/>
            <person name="Hasebe M."/>
            <person name="Lucas S."/>
            <person name="Mishler D.B."/>
            <person name="Reski R."/>
            <person name="Grigoriev I."/>
            <person name="Quatrano R.S."/>
            <person name="Boore J.L."/>
        </authorList>
    </citation>
    <scope>NUCLEOTIDE SEQUENCE [LARGE SCALE GENOMIC DNA]</scope>
    <source>
        <strain evidence="1 2">cv. Gransden 2004</strain>
    </source>
</reference>
<dbReference type="Gramene" id="Pp3c1_18360V3.3">
    <property type="protein sequence ID" value="Pp3c1_18360V3.3"/>
    <property type="gene ID" value="Pp3c1_18360"/>
</dbReference>
<dbReference type="AlphaFoldDB" id="A0A7I4BPJ5"/>
<gene>
    <name evidence="1" type="primary">LOC112286746</name>
</gene>